<dbReference type="Pfam" id="PF03845">
    <property type="entry name" value="Spore_permease"/>
    <property type="match status" value="1"/>
</dbReference>
<comment type="subcellular location">
    <subcellularLocation>
        <location evidence="1">Membrane</location>
        <topology evidence="1">Multi-pass membrane protein</topology>
    </subcellularLocation>
</comment>
<dbReference type="PANTHER" id="PTHR34975">
    <property type="entry name" value="SPORE GERMINATION PROTEIN A2"/>
    <property type="match status" value="1"/>
</dbReference>
<reference evidence="9 10" key="1">
    <citation type="submission" date="2016-02" db="EMBL/GenBank/DDBJ databases">
        <title>Anaerosporomusa subterraneum gen. nov., sp. nov., a spore-forming obligate anaerobe isolated from saprolite.</title>
        <authorList>
            <person name="Choi J.K."/>
            <person name="Shah M."/>
            <person name="Yee N."/>
        </authorList>
    </citation>
    <scope>NUCLEOTIDE SEQUENCE [LARGE SCALE GENOMIC DNA]</scope>
    <source>
        <strain evidence="9 10">RU4</strain>
    </source>
</reference>
<feature type="transmembrane region" description="Helical" evidence="8">
    <location>
        <begin position="193"/>
        <end position="210"/>
    </location>
</feature>
<evidence type="ECO:0000256" key="3">
    <source>
        <dbReference type="ARBA" id="ARBA00022448"/>
    </source>
</evidence>
<organism evidence="9 10">
    <name type="scientific">Anaerosporomusa subterranea</name>
    <dbReference type="NCBI Taxonomy" id="1794912"/>
    <lineage>
        <taxon>Bacteria</taxon>
        <taxon>Bacillati</taxon>
        <taxon>Bacillota</taxon>
        <taxon>Negativicutes</taxon>
        <taxon>Acetonemataceae</taxon>
        <taxon>Anaerosporomusa</taxon>
    </lineage>
</organism>
<evidence type="ECO:0000256" key="5">
    <source>
        <dbReference type="ARBA" id="ARBA00022692"/>
    </source>
</evidence>
<dbReference type="Proteomes" id="UP000076268">
    <property type="component" value="Unassembled WGS sequence"/>
</dbReference>
<evidence type="ECO:0000256" key="8">
    <source>
        <dbReference type="SAM" id="Phobius"/>
    </source>
</evidence>
<feature type="transmembrane region" description="Helical" evidence="8">
    <location>
        <begin position="336"/>
        <end position="356"/>
    </location>
</feature>
<gene>
    <name evidence="9" type="ORF">AXX12_01620</name>
</gene>
<evidence type="ECO:0000313" key="9">
    <source>
        <dbReference type="EMBL" id="KYZ78266.1"/>
    </source>
</evidence>
<dbReference type="Gene3D" id="1.20.1740.10">
    <property type="entry name" value="Amino acid/polyamine transporter I"/>
    <property type="match status" value="1"/>
</dbReference>
<dbReference type="RefSeq" id="WP_197470612.1">
    <property type="nucleotide sequence ID" value="NZ_LSGP01000001.1"/>
</dbReference>
<dbReference type="GO" id="GO:0009847">
    <property type="term" value="P:spore germination"/>
    <property type="evidence" value="ECO:0007669"/>
    <property type="project" value="InterPro"/>
</dbReference>
<feature type="transmembrane region" description="Helical" evidence="8">
    <location>
        <begin position="273"/>
        <end position="297"/>
    </location>
</feature>
<sequence>MPNLEAKSKLTAVEFAILLAGVQMNVFAISFAPALETARGQAWLSVIMAGGVYCLAAWMMIRLGQRYPQKTIVEYMPEIWGKYLGGTMVWWFIVAVTLRLSASLQAFSREVTFFLFDRTPYEIIIITFVIAAAYCAVQDLGTIIRVTQIVFFIGNALSIILLLLSLSTFQITNVLPLWQGNWSQLAGGVVDDWLLFAGYSILFILMPQVSEQKQLGRTVGLAFGYCTVLFTAIILTIIGSQGINSALKSPFPLVTVIRAVEIPGTFLERLDTYLIVVKVLILYISVYTYLYVLAETLRRLYDYRDRRPFVLLLLPVIFFISDALHTTWLFALTIQIANAMGLIESFALIPLTLFLARRKKCADKQAV</sequence>
<evidence type="ECO:0000256" key="4">
    <source>
        <dbReference type="ARBA" id="ARBA00022544"/>
    </source>
</evidence>
<feature type="transmembrane region" description="Helical" evidence="8">
    <location>
        <begin position="82"/>
        <end position="100"/>
    </location>
</feature>
<dbReference type="EMBL" id="LSGP01000001">
    <property type="protein sequence ID" value="KYZ78266.1"/>
    <property type="molecule type" value="Genomic_DNA"/>
</dbReference>
<dbReference type="InterPro" id="IPR004761">
    <property type="entry name" value="Spore_GerAB"/>
</dbReference>
<keyword evidence="10" id="KW-1185">Reference proteome</keyword>
<evidence type="ECO:0000256" key="7">
    <source>
        <dbReference type="ARBA" id="ARBA00023136"/>
    </source>
</evidence>
<keyword evidence="5 8" id="KW-0812">Transmembrane</keyword>
<accession>A0A154BWE6</accession>
<keyword evidence="7 8" id="KW-0472">Membrane</keyword>
<keyword evidence="6 8" id="KW-1133">Transmembrane helix</keyword>
<proteinExistence type="inferred from homology"/>
<dbReference type="PANTHER" id="PTHR34975:SF2">
    <property type="entry name" value="SPORE GERMINATION PROTEIN A2"/>
    <property type="match status" value="1"/>
</dbReference>
<keyword evidence="4" id="KW-0309">Germination</keyword>
<evidence type="ECO:0000313" key="10">
    <source>
        <dbReference type="Proteomes" id="UP000076268"/>
    </source>
</evidence>
<feature type="transmembrane region" description="Helical" evidence="8">
    <location>
        <begin position="12"/>
        <end position="35"/>
    </location>
</feature>
<name>A0A154BWE6_ANASB</name>
<dbReference type="GO" id="GO:0016020">
    <property type="term" value="C:membrane"/>
    <property type="evidence" value="ECO:0007669"/>
    <property type="project" value="UniProtKB-SubCell"/>
</dbReference>
<comment type="caution">
    <text evidence="9">The sequence shown here is derived from an EMBL/GenBank/DDBJ whole genome shotgun (WGS) entry which is preliminary data.</text>
</comment>
<evidence type="ECO:0000256" key="2">
    <source>
        <dbReference type="ARBA" id="ARBA00007998"/>
    </source>
</evidence>
<keyword evidence="3" id="KW-0813">Transport</keyword>
<dbReference type="NCBIfam" id="TIGR00912">
    <property type="entry name" value="2A0309"/>
    <property type="match status" value="1"/>
</dbReference>
<protein>
    <submittedName>
        <fullName evidence="9">Uncharacterized protein</fullName>
    </submittedName>
</protein>
<evidence type="ECO:0000256" key="6">
    <source>
        <dbReference type="ARBA" id="ARBA00022989"/>
    </source>
</evidence>
<comment type="similarity">
    <text evidence="2">Belongs to the amino acid-polyamine-organocation (APC) superfamily. Spore germination protein (SGP) (TC 2.A.3.9) family.</text>
</comment>
<dbReference type="STRING" id="1794912.AXX12_01620"/>
<feature type="transmembrane region" description="Helical" evidence="8">
    <location>
        <begin position="149"/>
        <end position="173"/>
    </location>
</feature>
<evidence type="ECO:0000256" key="1">
    <source>
        <dbReference type="ARBA" id="ARBA00004141"/>
    </source>
</evidence>
<feature type="transmembrane region" description="Helical" evidence="8">
    <location>
        <begin position="222"/>
        <end position="243"/>
    </location>
</feature>
<dbReference type="AlphaFoldDB" id="A0A154BWE6"/>
<feature type="transmembrane region" description="Helical" evidence="8">
    <location>
        <begin position="120"/>
        <end position="137"/>
    </location>
</feature>
<feature type="transmembrane region" description="Helical" evidence="8">
    <location>
        <begin position="309"/>
        <end position="330"/>
    </location>
</feature>
<feature type="transmembrane region" description="Helical" evidence="8">
    <location>
        <begin position="41"/>
        <end position="61"/>
    </location>
</feature>